<dbReference type="Proteomes" id="UP000018418">
    <property type="component" value="Unassembled WGS sequence"/>
</dbReference>
<reference evidence="2 3" key="1">
    <citation type="submission" date="2013-10" db="EMBL/GenBank/DDBJ databases">
        <title>The Genome Sequence of Acinetobacter brisouii CIP 110357.</title>
        <authorList>
            <consortium name="The Broad Institute Genomics Platform"/>
            <consortium name="The Broad Institute Genome Sequencing Center for Infectious Disease"/>
            <person name="Cerqueira G."/>
            <person name="Feldgarden M."/>
            <person name="Courvalin P."/>
            <person name="Grillot-Courvalin C."/>
            <person name="Clermont D."/>
            <person name="Rocha E."/>
            <person name="Yoon E.-J."/>
            <person name="Nemec A."/>
            <person name="Young S.K."/>
            <person name="Zeng Q."/>
            <person name="Gargeya S."/>
            <person name="Fitzgerald M."/>
            <person name="Abouelleil A."/>
            <person name="Alvarado L."/>
            <person name="Berlin A.M."/>
            <person name="Chapman S.B."/>
            <person name="Gainer-Dewar J."/>
            <person name="Goldberg J."/>
            <person name="Gnerre S."/>
            <person name="Griggs A."/>
            <person name="Gujja S."/>
            <person name="Hansen M."/>
            <person name="Howarth C."/>
            <person name="Imamovic A."/>
            <person name="Ireland A."/>
            <person name="Larimer J."/>
            <person name="McCowan C."/>
            <person name="Murphy C."/>
            <person name="Pearson M."/>
            <person name="Poon T.W."/>
            <person name="Priest M."/>
            <person name="Roberts A."/>
            <person name="Saif S."/>
            <person name="Shea T."/>
            <person name="Sykes S."/>
            <person name="Wortman J."/>
            <person name="Nusbaum C."/>
            <person name="Birren B."/>
        </authorList>
    </citation>
    <scope>NUCLEOTIDE SEQUENCE [LARGE SCALE GENOMIC DNA]</scope>
    <source>
        <strain evidence="2 3">CIP 110357</strain>
    </source>
</reference>
<dbReference type="HOGENOM" id="CLU_1479021_0_0_6"/>
<feature type="transmembrane region" description="Helical" evidence="1">
    <location>
        <begin position="99"/>
        <end position="120"/>
    </location>
</feature>
<evidence type="ECO:0000313" key="2">
    <source>
        <dbReference type="EMBL" id="ESK47505.1"/>
    </source>
</evidence>
<name>V2UFR7_9GAMM</name>
<dbReference type="RefSeq" id="WP_004904456.1">
    <property type="nucleotide sequence ID" value="NZ_BBTI01000016.1"/>
</dbReference>
<sequence length="182" mass="21078">MEQQKTKLDFSYYKRIDGYFQNHCQELISANKSVYDSVDSFREKFTHFEFSLSELTEDDKNKAWVHLYNKAKRVIKNNEDELNKKLALEKPLKKEKFKLNFIHVLFITIIIAFCVSFGIYNSRNSGQQDNAASQKQRTCINNGIEYYKSIGAYPRLTSENISASDKAKQLCSNSVNAFGVVN</sequence>
<keyword evidence="1" id="KW-0812">Transmembrane</keyword>
<evidence type="ECO:0000256" key="1">
    <source>
        <dbReference type="SAM" id="Phobius"/>
    </source>
</evidence>
<protein>
    <submittedName>
        <fullName evidence="2">Uncharacterized protein</fullName>
    </submittedName>
</protein>
<accession>V2UFR7</accession>
<dbReference type="OrthoDB" id="7068732at2"/>
<keyword evidence="1" id="KW-1133">Transmembrane helix</keyword>
<evidence type="ECO:0000313" key="3">
    <source>
        <dbReference type="Proteomes" id="UP000018418"/>
    </source>
</evidence>
<proteinExistence type="predicted"/>
<organism evidence="2 3">
    <name type="scientific">Acinetobacter brisouii CIP 110357</name>
    <dbReference type="NCBI Taxonomy" id="1341683"/>
    <lineage>
        <taxon>Bacteria</taxon>
        <taxon>Pseudomonadati</taxon>
        <taxon>Pseudomonadota</taxon>
        <taxon>Gammaproteobacteria</taxon>
        <taxon>Moraxellales</taxon>
        <taxon>Moraxellaceae</taxon>
        <taxon>Acinetobacter</taxon>
    </lineage>
</organism>
<dbReference type="EMBL" id="AYEU01000015">
    <property type="protein sequence ID" value="ESK47505.1"/>
    <property type="molecule type" value="Genomic_DNA"/>
</dbReference>
<dbReference type="AlphaFoldDB" id="V2UFR7"/>
<comment type="caution">
    <text evidence="2">The sequence shown here is derived from an EMBL/GenBank/DDBJ whole genome shotgun (WGS) entry which is preliminary data.</text>
</comment>
<keyword evidence="1" id="KW-0472">Membrane</keyword>
<gene>
    <name evidence="2" type="ORF">P255_02987</name>
</gene>
<keyword evidence="3" id="KW-1185">Reference proteome</keyword>